<organism evidence="2 3">
    <name type="scientific">Oscillatoria acuminata PCC 6304</name>
    <dbReference type="NCBI Taxonomy" id="56110"/>
    <lineage>
        <taxon>Bacteria</taxon>
        <taxon>Bacillati</taxon>
        <taxon>Cyanobacteriota</taxon>
        <taxon>Cyanophyceae</taxon>
        <taxon>Oscillatoriophycideae</taxon>
        <taxon>Oscillatoriales</taxon>
        <taxon>Oscillatoriaceae</taxon>
        <taxon>Oscillatoria</taxon>
    </lineage>
</organism>
<dbReference type="SUPFAM" id="SSF53300">
    <property type="entry name" value="vWA-like"/>
    <property type="match status" value="1"/>
</dbReference>
<proteinExistence type="predicted"/>
<dbReference type="Gene3D" id="3.40.50.410">
    <property type="entry name" value="von Willebrand factor, type A domain"/>
    <property type="match status" value="1"/>
</dbReference>
<dbReference type="PROSITE" id="PS50234">
    <property type="entry name" value="VWFA"/>
    <property type="match status" value="1"/>
</dbReference>
<dbReference type="KEGG" id="oac:Oscil6304_4281"/>
<dbReference type="PANTHER" id="PTHR10579">
    <property type="entry name" value="CALCIUM-ACTIVATED CHLORIDE CHANNEL REGULATOR"/>
    <property type="match status" value="1"/>
</dbReference>
<dbReference type="eggNOG" id="COG2304">
    <property type="taxonomic scope" value="Bacteria"/>
</dbReference>
<protein>
    <submittedName>
        <fullName evidence="2">Uncharacterized protein containing a von Willebrand factor type A (VWA) domain</fullName>
    </submittedName>
</protein>
<dbReference type="PATRIC" id="fig|56110.3.peg.5193"/>
<dbReference type="PANTHER" id="PTHR10579:SF43">
    <property type="entry name" value="ZINC FINGER (C3HC4-TYPE RING FINGER) FAMILY PROTEIN"/>
    <property type="match status" value="1"/>
</dbReference>
<name>K9TLU3_9CYAN</name>
<dbReference type="EMBL" id="CP003607">
    <property type="protein sequence ID" value="AFY83807.1"/>
    <property type="molecule type" value="Genomic_DNA"/>
</dbReference>
<sequence length="461" mass="50758">MLNVKITPHREFLPADTASQKMFLMLKLRPSRDVAASRPSTTFTFVIDTSGSMYEVVAGDVQETGETFMVDGNEYMGVTGGKTKIDIVMESLYALIRSGRLTASDRVAIVQFDDTASTLIPLTPATQINQLEQAIGQLRSFSGGTRMALGMKEAIKLLATQNMTSRRTLLFTDGQTFDEDQCRDLAVQFASNNIPITALGVGDYDENLLIHLSDTTGGRCFPVVADENTRDSNAVPITKLPSTIIEEFQNAQQDVITNLALSVQMVKGVRLNRIVRAYPDQAEFPLTQAPYPIGNATANDETIFILEFEIDSRPASRMRLAQLGLTYEIPGQNRRGELPATNVVVQFLAGQMAAQVDPEVMGYVQQCNITDLVKEATKIADRNPEQAGELLEKAKRLTQRLGNTSMTQSLDSVQDELRKTRKISSDTRKTVKMGAKGKTVKMGEDINDELNEAKIREISGT</sequence>
<evidence type="ECO:0000313" key="2">
    <source>
        <dbReference type="EMBL" id="AFY83807.1"/>
    </source>
</evidence>
<dbReference type="InterPro" id="IPR002035">
    <property type="entry name" value="VWF_A"/>
</dbReference>
<dbReference type="Proteomes" id="UP000010367">
    <property type="component" value="Chromosome"/>
</dbReference>
<reference evidence="2 3" key="1">
    <citation type="submission" date="2012-06" db="EMBL/GenBank/DDBJ databases">
        <title>Finished chromosome of genome of Oscillatoria acuminata PCC 6304.</title>
        <authorList>
            <consortium name="US DOE Joint Genome Institute"/>
            <person name="Gugger M."/>
            <person name="Coursin T."/>
            <person name="Rippka R."/>
            <person name="Tandeau De Marsac N."/>
            <person name="Huntemann M."/>
            <person name="Wei C.-L."/>
            <person name="Han J."/>
            <person name="Detter J.C."/>
            <person name="Han C."/>
            <person name="Tapia R."/>
            <person name="Davenport K."/>
            <person name="Daligault H."/>
            <person name="Erkkila T."/>
            <person name="Gu W."/>
            <person name="Munk A.C.C."/>
            <person name="Teshima H."/>
            <person name="Xu Y."/>
            <person name="Chain P."/>
            <person name="Chen A."/>
            <person name="Krypides N."/>
            <person name="Mavromatis K."/>
            <person name="Markowitz V."/>
            <person name="Szeto E."/>
            <person name="Ivanova N."/>
            <person name="Mikhailova N."/>
            <person name="Ovchinnikova G."/>
            <person name="Pagani I."/>
            <person name="Pati A."/>
            <person name="Goodwin L."/>
            <person name="Peters L."/>
            <person name="Pitluck S."/>
            <person name="Woyke T."/>
            <person name="Kerfeld C."/>
        </authorList>
    </citation>
    <scope>NUCLEOTIDE SEQUENCE [LARGE SCALE GENOMIC DNA]</scope>
    <source>
        <strain evidence="2 3">PCC 6304</strain>
    </source>
</reference>
<dbReference type="HOGENOM" id="CLU_031866_2_0_3"/>
<dbReference type="OrthoDB" id="495753at2"/>
<gene>
    <name evidence="2" type="ORF">Oscil6304_4281</name>
</gene>
<keyword evidence="3" id="KW-1185">Reference proteome</keyword>
<dbReference type="InParanoid" id="K9TLU3"/>
<feature type="domain" description="VWFA" evidence="1">
    <location>
        <begin position="42"/>
        <end position="244"/>
    </location>
</feature>
<dbReference type="AlphaFoldDB" id="K9TLU3"/>
<dbReference type="InterPro" id="IPR051266">
    <property type="entry name" value="CLCR"/>
</dbReference>
<evidence type="ECO:0000259" key="1">
    <source>
        <dbReference type="PROSITE" id="PS50234"/>
    </source>
</evidence>
<dbReference type="InterPro" id="IPR036465">
    <property type="entry name" value="vWFA_dom_sf"/>
</dbReference>
<evidence type="ECO:0000313" key="3">
    <source>
        <dbReference type="Proteomes" id="UP000010367"/>
    </source>
</evidence>
<dbReference type="RefSeq" id="WP_015150431.1">
    <property type="nucleotide sequence ID" value="NC_019693.1"/>
</dbReference>
<dbReference type="SMART" id="SM00327">
    <property type="entry name" value="VWA"/>
    <property type="match status" value="1"/>
</dbReference>
<dbReference type="Pfam" id="PF00092">
    <property type="entry name" value="VWA"/>
    <property type="match status" value="1"/>
</dbReference>
<accession>K9TLU3</accession>
<dbReference type="STRING" id="56110.Oscil6304_4281"/>